<keyword evidence="3" id="KW-1185">Reference proteome</keyword>
<gene>
    <name evidence="2" type="ORF">ANANG_G00299620</name>
</gene>
<feature type="compositionally biased region" description="Polar residues" evidence="1">
    <location>
        <begin position="63"/>
        <end position="78"/>
    </location>
</feature>
<evidence type="ECO:0000256" key="1">
    <source>
        <dbReference type="SAM" id="MobiDB-lite"/>
    </source>
</evidence>
<protein>
    <submittedName>
        <fullName evidence="2">Uncharacterized protein</fullName>
    </submittedName>
</protein>
<organism evidence="2 3">
    <name type="scientific">Anguilla anguilla</name>
    <name type="common">European freshwater eel</name>
    <name type="synonym">Muraena anguilla</name>
    <dbReference type="NCBI Taxonomy" id="7936"/>
    <lineage>
        <taxon>Eukaryota</taxon>
        <taxon>Metazoa</taxon>
        <taxon>Chordata</taxon>
        <taxon>Craniata</taxon>
        <taxon>Vertebrata</taxon>
        <taxon>Euteleostomi</taxon>
        <taxon>Actinopterygii</taxon>
        <taxon>Neopterygii</taxon>
        <taxon>Teleostei</taxon>
        <taxon>Anguilliformes</taxon>
        <taxon>Anguillidae</taxon>
        <taxon>Anguilla</taxon>
    </lineage>
</organism>
<comment type="caution">
    <text evidence="2">The sequence shown here is derived from an EMBL/GenBank/DDBJ whole genome shotgun (WGS) entry which is preliminary data.</text>
</comment>
<feature type="region of interest" description="Disordered" evidence="1">
    <location>
        <begin position="1"/>
        <end position="78"/>
    </location>
</feature>
<accession>A0A9D3LHU7</accession>
<sequence length="78" mass="8894">MMGNDDDGERPTWLFEADLQTERATAGSARLQPSERRSRPDEQQTRLLFPCTPQQKENKTENTSKGQANSTPMHSRCK</sequence>
<evidence type="ECO:0000313" key="2">
    <source>
        <dbReference type="EMBL" id="KAG5831035.1"/>
    </source>
</evidence>
<proteinExistence type="predicted"/>
<dbReference type="EMBL" id="JAFIRN010000018">
    <property type="protein sequence ID" value="KAG5831035.1"/>
    <property type="molecule type" value="Genomic_DNA"/>
</dbReference>
<name>A0A9D3LHU7_ANGAN</name>
<reference evidence="2" key="1">
    <citation type="submission" date="2021-01" db="EMBL/GenBank/DDBJ databases">
        <title>A chromosome-scale assembly of European eel, Anguilla anguilla.</title>
        <authorList>
            <person name="Henkel C."/>
            <person name="Jong-Raadsen S.A."/>
            <person name="Dufour S."/>
            <person name="Weltzien F.-A."/>
            <person name="Palstra A.P."/>
            <person name="Pelster B."/>
            <person name="Spaink H.P."/>
            <person name="Van Den Thillart G.E."/>
            <person name="Jansen H."/>
            <person name="Zahm M."/>
            <person name="Klopp C."/>
            <person name="Cedric C."/>
            <person name="Louis A."/>
            <person name="Berthelot C."/>
            <person name="Parey E."/>
            <person name="Roest Crollius H."/>
            <person name="Montfort J."/>
            <person name="Robinson-Rechavi M."/>
            <person name="Bucao C."/>
            <person name="Bouchez O."/>
            <person name="Gislard M."/>
            <person name="Lluch J."/>
            <person name="Milhes M."/>
            <person name="Lampietro C."/>
            <person name="Lopez Roques C."/>
            <person name="Donnadieu C."/>
            <person name="Braasch I."/>
            <person name="Desvignes T."/>
            <person name="Postlethwait J."/>
            <person name="Bobe J."/>
            <person name="Guiguen Y."/>
            <person name="Dirks R."/>
        </authorList>
    </citation>
    <scope>NUCLEOTIDE SEQUENCE</scope>
    <source>
        <strain evidence="2">Tag_6206</strain>
        <tissue evidence="2">Liver</tissue>
    </source>
</reference>
<dbReference type="Proteomes" id="UP001044222">
    <property type="component" value="Chromosome 18"/>
</dbReference>
<evidence type="ECO:0000313" key="3">
    <source>
        <dbReference type="Proteomes" id="UP001044222"/>
    </source>
</evidence>
<feature type="compositionally biased region" description="Basic and acidic residues" evidence="1">
    <location>
        <begin position="33"/>
        <end position="44"/>
    </location>
</feature>
<dbReference type="AlphaFoldDB" id="A0A9D3LHU7"/>